<evidence type="ECO:0000313" key="1">
    <source>
        <dbReference type="EMBL" id="KAH7576723.1"/>
    </source>
</evidence>
<gene>
    <name evidence="1" type="ORF">JRO89_XS01G0136400</name>
</gene>
<proteinExistence type="predicted"/>
<reference evidence="1 2" key="1">
    <citation type="submission" date="2021-02" db="EMBL/GenBank/DDBJ databases">
        <title>Plant Genome Project.</title>
        <authorList>
            <person name="Zhang R.-G."/>
        </authorList>
    </citation>
    <scope>NUCLEOTIDE SEQUENCE [LARGE SCALE GENOMIC DNA]</scope>
    <source>
        <tissue evidence="1">Leaves</tissue>
    </source>
</reference>
<dbReference type="Proteomes" id="UP000827721">
    <property type="component" value="Unassembled WGS sequence"/>
</dbReference>
<organism evidence="1 2">
    <name type="scientific">Xanthoceras sorbifolium</name>
    <dbReference type="NCBI Taxonomy" id="99658"/>
    <lineage>
        <taxon>Eukaryota</taxon>
        <taxon>Viridiplantae</taxon>
        <taxon>Streptophyta</taxon>
        <taxon>Embryophyta</taxon>
        <taxon>Tracheophyta</taxon>
        <taxon>Spermatophyta</taxon>
        <taxon>Magnoliopsida</taxon>
        <taxon>eudicotyledons</taxon>
        <taxon>Gunneridae</taxon>
        <taxon>Pentapetalae</taxon>
        <taxon>rosids</taxon>
        <taxon>malvids</taxon>
        <taxon>Sapindales</taxon>
        <taxon>Sapindaceae</taxon>
        <taxon>Xanthoceroideae</taxon>
        <taxon>Xanthoceras</taxon>
    </lineage>
</organism>
<comment type="caution">
    <text evidence="1">The sequence shown here is derived from an EMBL/GenBank/DDBJ whole genome shotgun (WGS) entry which is preliminary data.</text>
</comment>
<keyword evidence="2" id="KW-1185">Reference proteome</keyword>
<protein>
    <submittedName>
        <fullName evidence="1">Uncharacterized protein</fullName>
    </submittedName>
</protein>
<accession>A0ABQ8IJ85</accession>
<dbReference type="EMBL" id="JAFEMO010000001">
    <property type="protein sequence ID" value="KAH7576723.1"/>
    <property type="molecule type" value="Genomic_DNA"/>
</dbReference>
<name>A0ABQ8IJ85_9ROSI</name>
<sequence>MVHGSFIGVPGIDSACQNVRAVLVFEISRRSIKPFWLNKGRGLLREGLCWRVGNGTSILVYKDRWLPRPNSFQVISPPVLGSSCLVSSLWSALGSWNSNLIRRSFFAVDADLILSLPTSSLGLDYLIIWHYENNGLYSVKSGYRLG</sequence>
<evidence type="ECO:0000313" key="2">
    <source>
        <dbReference type="Proteomes" id="UP000827721"/>
    </source>
</evidence>